<accession>A0A1F7SHA9</accession>
<keyword evidence="1" id="KW-0732">Signal</keyword>
<name>A0A1F7SHA9_9BACT</name>
<dbReference type="Proteomes" id="UP000178082">
    <property type="component" value="Unassembled WGS sequence"/>
</dbReference>
<gene>
    <name evidence="2" type="ORF">A3G31_12540</name>
</gene>
<organism evidence="2 3">
    <name type="scientific">Candidatus Schekmanbacteria bacterium RIFCSPLOWO2_12_FULL_38_15</name>
    <dbReference type="NCBI Taxonomy" id="1817883"/>
    <lineage>
        <taxon>Bacteria</taxon>
        <taxon>Candidatus Schekmaniibacteriota</taxon>
    </lineage>
</organism>
<evidence type="ECO:0000256" key="1">
    <source>
        <dbReference type="SAM" id="SignalP"/>
    </source>
</evidence>
<evidence type="ECO:0000313" key="3">
    <source>
        <dbReference type="Proteomes" id="UP000178082"/>
    </source>
</evidence>
<dbReference type="SUPFAM" id="SSF63829">
    <property type="entry name" value="Calcium-dependent phosphotriesterase"/>
    <property type="match status" value="1"/>
</dbReference>
<dbReference type="Pfam" id="PF08309">
    <property type="entry name" value="LVIVD"/>
    <property type="match status" value="3"/>
</dbReference>
<evidence type="ECO:0000313" key="2">
    <source>
        <dbReference type="EMBL" id="OGL53149.1"/>
    </source>
</evidence>
<feature type="signal peptide" evidence="1">
    <location>
        <begin position="1"/>
        <end position="23"/>
    </location>
</feature>
<feature type="chain" id="PRO_5009532381" description="LVIVD repeat protein" evidence="1">
    <location>
        <begin position="24"/>
        <end position="164"/>
    </location>
</feature>
<sequence length="164" mass="17284">MKKISFLFLVFSIICGFNFPASASNPLGSFGEAFNDIKVSENYAYVAGGYGLKIYDISTPSSPVLVGSYTTDDSANGVYVSDNTAYISTEWSGLLIIDVSNPSEPTLIGSYNTDGAAIDVYVSGTKAYVADGLAGLLIIDISNLSSPTLLGKYDTDGFAVSFCQ</sequence>
<dbReference type="EMBL" id="MGDI01000027">
    <property type="protein sequence ID" value="OGL53149.1"/>
    <property type="molecule type" value="Genomic_DNA"/>
</dbReference>
<comment type="caution">
    <text evidence="2">The sequence shown here is derived from an EMBL/GenBank/DDBJ whole genome shotgun (WGS) entry which is preliminary data.</text>
</comment>
<dbReference type="AlphaFoldDB" id="A0A1F7SHA9"/>
<dbReference type="InterPro" id="IPR013211">
    <property type="entry name" value="LVIVD"/>
</dbReference>
<dbReference type="STRING" id="1817883.A3G31_12540"/>
<proteinExistence type="predicted"/>
<protein>
    <recommendedName>
        <fullName evidence="4">LVIVD repeat protein</fullName>
    </recommendedName>
</protein>
<reference evidence="2 3" key="1">
    <citation type="journal article" date="2016" name="Nat. Commun.">
        <title>Thousands of microbial genomes shed light on interconnected biogeochemical processes in an aquifer system.</title>
        <authorList>
            <person name="Anantharaman K."/>
            <person name="Brown C.T."/>
            <person name="Hug L.A."/>
            <person name="Sharon I."/>
            <person name="Castelle C.J."/>
            <person name="Probst A.J."/>
            <person name="Thomas B.C."/>
            <person name="Singh A."/>
            <person name="Wilkins M.J."/>
            <person name="Karaoz U."/>
            <person name="Brodie E.L."/>
            <person name="Williams K.H."/>
            <person name="Hubbard S.S."/>
            <person name="Banfield J.F."/>
        </authorList>
    </citation>
    <scope>NUCLEOTIDE SEQUENCE [LARGE SCALE GENOMIC DNA]</scope>
</reference>
<evidence type="ECO:0008006" key="4">
    <source>
        <dbReference type="Google" id="ProtNLM"/>
    </source>
</evidence>